<sequence length="147" mass="16191">MEGLRWVTLSEEERNEFLGTGGTGVLSFGTDAGESPASLPVSYGYYADAGNFYFRLSFPPGTRKKEAVDDPVSFVTYGEVDDGWRSVIATGELEELTDVDGESAAVQGMWAVHIPTVDVFDRPRDEIDFVDFRLVPEELTGRKSVPE</sequence>
<dbReference type="AlphaFoldDB" id="A0A1I1GAA8"/>
<evidence type="ECO:0000313" key="1">
    <source>
        <dbReference type="EMBL" id="SFC08687.1"/>
    </source>
</evidence>
<dbReference type="InterPro" id="IPR012349">
    <property type="entry name" value="Split_barrel_FMN-bd"/>
</dbReference>
<evidence type="ECO:0008006" key="3">
    <source>
        <dbReference type="Google" id="ProtNLM"/>
    </source>
</evidence>
<organism evidence="1 2">
    <name type="scientific">Natronobacterium haloterrestre</name>
    <name type="common">Halobiforma haloterrestris</name>
    <dbReference type="NCBI Taxonomy" id="148448"/>
    <lineage>
        <taxon>Archaea</taxon>
        <taxon>Methanobacteriati</taxon>
        <taxon>Methanobacteriota</taxon>
        <taxon>Stenosarchaea group</taxon>
        <taxon>Halobacteria</taxon>
        <taxon>Halobacteriales</taxon>
        <taxon>Natrialbaceae</taxon>
        <taxon>Natronobacterium</taxon>
    </lineage>
</organism>
<evidence type="ECO:0000313" key="2">
    <source>
        <dbReference type="Proteomes" id="UP000199161"/>
    </source>
</evidence>
<dbReference type="Gene3D" id="2.30.110.10">
    <property type="entry name" value="Electron Transport, Fmn-binding Protein, Chain A"/>
    <property type="match status" value="1"/>
</dbReference>
<gene>
    <name evidence="1" type="ORF">SAMN05444422_104192</name>
</gene>
<protein>
    <recommendedName>
        <fullName evidence="3">Pyridoxamine 5'-phosphate oxidase</fullName>
    </recommendedName>
</protein>
<dbReference type="InterPro" id="IPR024747">
    <property type="entry name" value="Pyridox_Oxase-rel"/>
</dbReference>
<dbReference type="Proteomes" id="UP000199161">
    <property type="component" value="Unassembled WGS sequence"/>
</dbReference>
<dbReference type="OrthoDB" id="953at2157"/>
<dbReference type="Pfam" id="PF12900">
    <property type="entry name" value="Pyridox_ox_2"/>
    <property type="match status" value="1"/>
</dbReference>
<reference evidence="2" key="1">
    <citation type="submission" date="2016-10" db="EMBL/GenBank/DDBJ databases">
        <authorList>
            <person name="Varghese N."/>
            <person name="Submissions S."/>
        </authorList>
    </citation>
    <scope>NUCLEOTIDE SEQUENCE [LARGE SCALE GENOMIC DNA]</scope>
    <source>
        <strain evidence="2">DSM 13078</strain>
    </source>
</reference>
<name>A0A1I1GAA8_NATHA</name>
<dbReference type="RefSeq" id="WP_089787583.1">
    <property type="nucleotide sequence ID" value="NZ_FOKW01000004.1"/>
</dbReference>
<keyword evidence="2" id="KW-1185">Reference proteome</keyword>
<proteinExistence type="predicted"/>
<dbReference type="SUPFAM" id="SSF50475">
    <property type="entry name" value="FMN-binding split barrel"/>
    <property type="match status" value="1"/>
</dbReference>
<dbReference type="EMBL" id="FOKW01000004">
    <property type="protein sequence ID" value="SFC08687.1"/>
    <property type="molecule type" value="Genomic_DNA"/>
</dbReference>
<accession>A0A1I1GAA8</accession>